<evidence type="ECO:0000256" key="1">
    <source>
        <dbReference type="ARBA" id="ARBA00023015"/>
    </source>
</evidence>
<dbReference type="InterPro" id="IPR000281">
    <property type="entry name" value="HTH_RpiR"/>
</dbReference>
<dbReference type="InterPro" id="IPR046348">
    <property type="entry name" value="SIS_dom_sf"/>
</dbReference>
<reference evidence="6 7" key="1">
    <citation type="journal article" date="2019" name="Int. J. Syst. Evol. Microbiol.">
        <title>The Global Catalogue of Microorganisms (GCM) 10K type strain sequencing project: providing services to taxonomists for standard genome sequencing and annotation.</title>
        <authorList>
            <consortium name="The Broad Institute Genomics Platform"/>
            <consortium name="The Broad Institute Genome Sequencing Center for Infectious Disease"/>
            <person name="Wu L."/>
            <person name="Ma J."/>
        </authorList>
    </citation>
    <scope>NUCLEOTIDE SEQUENCE [LARGE SCALE GENOMIC DNA]</scope>
    <source>
        <strain evidence="6 7">JCM 1407</strain>
    </source>
</reference>
<keyword evidence="2" id="KW-0238">DNA-binding</keyword>
<evidence type="ECO:0000256" key="3">
    <source>
        <dbReference type="ARBA" id="ARBA00023163"/>
    </source>
</evidence>
<gene>
    <name evidence="6" type="ORF">GCM10008906_04170</name>
</gene>
<protein>
    <submittedName>
        <fullName evidence="6">MurR/RpiR family transcriptional regulator</fullName>
    </submittedName>
</protein>
<accession>A0ABN1JA50</accession>
<evidence type="ECO:0000259" key="4">
    <source>
        <dbReference type="PROSITE" id="PS51071"/>
    </source>
</evidence>
<dbReference type="Gene3D" id="3.40.50.10490">
    <property type="entry name" value="Glucose-6-phosphate isomerase like protein, domain 1"/>
    <property type="match status" value="1"/>
</dbReference>
<dbReference type="Pfam" id="PF01380">
    <property type="entry name" value="SIS"/>
    <property type="match status" value="1"/>
</dbReference>
<dbReference type="SUPFAM" id="SSF53697">
    <property type="entry name" value="SIS domain"/>
    <property type="match status" value="1"/>
</dbReference>
<name>A0ABN1JA50_9CLOT</name>
<proteinExistence type="predicted"/>
<dbReference type="SUPFAM" id="SSF46689">
    <property type="entry name" value="Homeodomain-like"/>
    <property type="match status" value="1"/>
</dbReference>
<dbReference type="PROSITE" id="PS51071">
    <property type="entry name" value="HTH_RPIR"/>
    <property type="match status" value="1"/>
</dbReference>
<evidence type="ECO:0000313" key="6">
    <source>
        <dbReference type="EMBL" id="GAA0733407.1"/>
    </source>
</evidence>
<organism evidence="6 7">
    <name type="scientific">Clostridium oceanicum</name>
    <dbReference type="NCBI Taxonomy" id="1543"/>
    <lineage>
        <taxon>Bacteria</taxon>
        <taxon>Bacillati</taxon>
        <taxon>Bacillota</taxon>
        <taxon>Clostridia</taxon>
        <taxon>Eubacteriales</taxon>
        <taxon>Clostridiaceae</taxon>
        <taxon>Clostridium</taxon>
    </lineage>
</organism>
<dbReference type="Proteomes" id="UP001501510">
    <property type="component" value="Unassembled WGS sequence"/>
</dbReference>
<dbReference type="Pfam" id="PF01418">
    <property type="entry name" value="HTH_6"/>
    <property type="match status" value="1"/>
</dbReference>
<dbReference type="PANTHER" id="PTHR30514">
    <property type="entry name" value="GLUCOKINASE"/>
    <property type="match status" value="1"/>
</dbReference>
<dbReference type="PROSITE" id="PS51464">
    <property type="entry name" value="SIS"/>
    <property type="match status" value="1"/>
</dbReference>
<dbReference type="EMBL" id="BAAACG010000003">
    <property type="protein sequence ID" value="GAA0733407.1"/>
    <property type="molecule type" value="Genomic_DNA"/>
</dbReference>
<dbReference type="PANTHER" id="PTHR30514:SF21">
    <property type="entry name" value="RPIR-FAMILY TRANSCRIPTIONAL REGULATOR"/>
    <property type="match status" value="1"/>
</dbReference>
<dbReference type="InterPro" id="IPR001347">
    <property type="entry name" value="SIS_dom"/>
</dbReference>
<dbReference type="Gene3D" id="1.10.10.10">
    <property type="entry name" value="Winged helix-like DNA-binding domain superfamily/Winged helix DNA-binding domain"/>
    <property type="match status" value="1"/>
</dbReference>
<dbReference type="RefSeq" id="WP_343758378.1">
    <property type="nucleotide sequence ID" value="NZ_BAAACG010000003.1"/>
</dbReference>
<comment type="caution">
    <text evidence="6">The sequence shown here is derived from an EMBL/GenBank/DDBJ whole genome shotgun (WGS) entry which is preliminary data.</text>
</comment>
<dbReference type="InterPro" id="IPR009057">
    <property type="entry name" value="Homeodomain-like_sf"/>
</dbReference>
<keyword evidence="3" id="KW-0804">Transcription</keyword>
<evidence type="ECO:0000313" key="7">
    <source>
        <dbReference type="Proteomes" id="UP001501510"/>
    </source>
</evidence>
<dbReference type="InterPro" id="IPR035472">
    <property type="entry name" value="RpiR-like_SIS"/>
</dbReference>
<keyword evidence="1" id="KW-0805">Transcription regulation</keyword>
<evidence type="ECO:0000256" key="2">
    <source>
        <dbReference type="ARBA" id="ARBA00023125"/>
    </source>
</evidence>
<dbReference type="InterPro" id="IPR036388">
    <property type="entry name" value="WH-like_DNA-bd_sf"/>
</dbReference>
<evidence type="ECO:0000259" key="5">
    <source>
        <dbReference type="PROSITE" id="PS51464"/>
    </source>
</evidence>
<sequence length="265" mass="30488">MYRDLFLVIKSYRFKFTNVEKLIADYFLKKKEPLTIDELAKKLFISPASITRFCKKLGFNNYKEFIYLYKEKLNSIEIESATFNNIQQGYLNILKDVDENFDREVLINVCEAIHKKKIIHLFGLGSSGLAADDFKFRFSRIGKFIEVIKDYNSVRMLMPILNKSSLIFILSLRGKSEDAILAAKNAKAKGATVISITSNHKSELIKYSDHTIYTAKLDKVDAMGNISGQIPLVISIDLIYSLYVDKYKNAVKKWFNTEKAINKSK</sequence>
<keyword evidence="7" id="KW-1185">Reference proteome</keyword>
<dbReference type="CDD" id="cd05013">
    <property type="entry name" value="SIS_RpiR"/>
    <property type="match status" value="1"/>
</dbReference>
<feature type="domain" description="SIS" evidence="5">
    <location>
        <begin position="109"/>
        <end position="249"/>
    </location>
</feature>
<feature type="domain" description="HTH rpiR-type" evidence="4">
    <location>
        <begin position="3"/>
        <end position="76"/>
    </location>
</feature>
<dbReference type="InterPro" id="IPR047640">
    <property type="entry name" value="RpiR-like"/>
</dbReference>